<dbReference type="Proteomes" id="UP001432027">
    <property type="component" value="Unassembled WGS sequence"/>
</dbReference>
<name>A0AAV5SQD0_9BILA</name>
<proteinExistence type="predicted"/>
<organism evidence="1 2">
    <name type="scientific">Pristionchus entomophagus</name>
    <dbReference type="NCBI Taxonomy" id="358040"/>
    <lineage>
        <taxon>Eukaryota</taxon>
        <taxon>Metazoa</taxon>
        <taxon>Ecdysozoa</taxon>
        <taxon>Nematoda</taxon>
        <taxon>Chromadorea</taxon>
        <taxon>Rhabditida</taxon>
        <taxon>Rhabditina</taxon>
        <taxon>Diplogasteromorpha</taxon>
        <taxon>Diplogasteroidea</taxon>
        <taxon>Neodiplogasteridae</taxon>
        <taxon>Pristionchus</taxon>
    </lineage>
</organism>
<accession>A0AAV5SQD0</accession>
<keyword evidence="2" id="KW-1185">Reference proteome</keyword>
<sequence length="156" mass="17032">SRSLARHHLDEICKNDVAGAVVGHRDHLVDLLLAQRLAHRGEDGAQVGRVHVALALLVEHPEGGAQLLLGVGSLILRGDVHHGEEGVEVDGVLAFGIDHHDEVGDLRLGGVEAELKHHLADVGGRDEAVAVGVEQRERLLELGDVVVFRERFHWWR</sequence>
<protein>
    <recommendedName>
        <fullName evidence="3">Ribosomal protein</fullName>
    </recommendedName>
</protein>
<evidence type="ECO:0000313" key="1">
    <source>
        <dbReference type="EMBL" id="GMS82359.1"/>
    </source>
</evidence>
<evidence type="ECO:0000313" key="2">
    <source>
        <dbReference type="Proteomes" id="UP001432027"/>
    </source>
</evidence>
<evidence type="ECO:0008006" key="3">
    <source>
        <dbReference type="Google" id="ProtNLM"/>
    </source>
</evidence>
<feature type="non-terminal residue" evidence="1">
    <location>
        <position position="1"/>
    </location>
</feature>
<dbReference type="EMBL" id="BTSX01000002">
    <property type="protein sequence ID" value="GMS82359.1"/>
    <property type="molecule type" value="Genomic_DNA"/>
</dbReference>
<comment type="caution">
    <text evidence="1">The sequence shown here is derived from an EMBL/GenBank/DDBJ whole genome shotgun (WGS) entry which is preliminary data.</text>
</comment>
<reference evidence="1" key="1">
    <citation type="submission" date="2023-10" db="EMBL/GenBank/DDBJ databases">
        <title>Genome assembly of Pristionchus species.</title>
        <authorList>
            <person name="Yoshida K."/>
            <person name="Sommer R.J."/>
        </authorList>
    </citation>
    <scope>NUCLEOTIDE SEQUENCE</scope>
    <source>
        <strain evidence="1">RS0144</strain>
    </source>
</reference>
<dbReference type="AlphaFoldDB" id="A0AAV5SQD0"/>
<feature type="non-terminal residue" evidence="1">
    <location>
        <position position="156"/>
    </location>
</feature>
<gene>
    <name evidence="1" type="ORF">PENTCL1PPCAC_4534</name>
</gene>